<accession>A0A1F5L6I4</accession>
<feature type="transmembrane region" description="Helical" evidence="1">
    <location>
        <begin position="6"/>
        <end position="25"/>
    </location>
</feature>
<protein>
    <recommendedName>
        <fullName evidence="2">DUF7702 domain-containing protein</fullName>
    </recommendedName>
</protein>
<dbReference type="OrthoDB" id="2560628at2759"/>
<proteinExistence type="predicted"/>
<dbReference type="PANTHER" id="PTHR42109">
    <property type="entry name" value="UNPLACED GENOMIC SCAFFOLD UM_SCAF_CONTIG_1.265, WHOLE GENOME SHOTGUN SEQUENCE"/>
    <property type="match status" value="1"/>
</dbReference>
<dbReference type="EMBL" id="LXJU01000025">
    <property type="protein sequence ID" value="OGE48848.1"/>
    <property type="molecule type" value="Genomic_DNA"/>
</dbReference>
<name>A0A1F5L6I4_PENAI</name>
<evidence type="ECO:0000256" key="1">
    <source>
        <dbReference type="SAM" id="Phobius"/>
    </source>
</evidence>
<evidence type="ECO:0000313" key="4">
    <source>
        <dbReference type="Proteomes" id="UP000177622"/>
    </source>
</evidence>
<feature type="domain" description="DUF7702" evidence="2">
    <location>
        <begin position="3"/>
        <end position="233"/>
    </location>
</feature>
<organism evidence="3 4">
    <name type="scientific">Penicillium arizonense</name>
    <dbReference type="NCBI Taxonomy" id="1835702"/>
    <lineage>
        <taxon>Eukaryota</taxon>
        <taxon>Fungi</taxon>
        <taxon>Dikarya</taxon>
        <taxon>Ascomycota</taxon>
        <taxon>Pezizomycotina</taxon>
        <taxon>Eurotiomycetes</taxon>
        <taxon>Eurotiomycetidae</taxon>
        <taxon>Eurotiales</taxon>
        <taxon>Aspergillaceae</taxon>
        <taxon>Penicillium</taxon>
    </lineage>
</organism>
<comment type="caution">
    <text evidence="3">The sequence shown here is derived from an EMBL/GenBank/DDBJ whole genome shotgun (WGS) entry which is preliminary data.</text>
</comment>
<feature type="transmembrane region" description="Helical" evidence="1">
    <location>
        <begin position="100"/>
        <end position="118"/>
    </location>
</feature>
<dbReference type="RefSeq" id="XP_022484302.1">
    <property type="nucleotide sequence ID" value="XM_022635842.1"/>
</dbReference>
<dbReference type="AlphaFoldDB" id="A0A1F5L6I4"/>
<gene>
    <name evidence="3" type="ORF">PENARI_c025G08236</name>
</gene>
<sequence length="260" mass="28203">MANALSVAELAIYISLAFPTVYLIIKHGRQGLLGWLFLFIFCTLRIIGGALAINSSSPTANIISSVGLSPLLLAASGILHEARIYRISCLDQKIERALSLFYNIFVTGGVALTAAGSAKLQKYQQPIEKAENIVKAGIAILTICWAALVPGTVFSFITPARKSAGGRWYNIAYGYCICSGVHWHSRFYSLVYLCTQKQYLSPTTGSLAIRVILGFLPELIAVISLIIAGFMTQGASRESREERELPIGHMSTSPVSLSRN</sequence>
<feature type="transmembrane region" description="Helical" evidence="1">
    <location>
        <begin position="59"/>
        <end position="79"/>
    </location>
</feature>
<feature type="transmembrane region" description="Helical" evidence="1">
    <location>
        <begin position="207"/>
        <end position="230"/>
    </location>
</feature>
<dbReference type="PANTHER" id="PTHR42109:SF3">
    <property type="entry name" value="INTEGRAL MEMBRANE PROTEIN (AFU_ORTHOLOGUE AFUA_5G00100)"/>
    <property type="match status" value="1"/>
</dbReference>
<reference evidence="3 4" key="1">
    <citation type="journal article" date="2016" name="Sci. Rep.">
        <title>Penicillium arizonense, a new, genome sequenced fungal species, reveals a high chemical diversity in secreted metabolites.</title>
        <authorList>
            <person name="Grijseels S."/>
            <person name="Nielsen J.C."/>
            <person name="Randelovic M."/>
            <person name="Nielsen J."/>
            <person name="Nielsen K.F."/>
            <person name="Workman M."/>
            <person name="Frisvad J.C."/>
        </authorList>
    </citation>
    <scope>NUCLEOTIDE SEQUENCE [LARGE SCALE GENOMIC DNA]</scope>
    <source>
        <strain evidence="3 4">CBS 141311</strain>
    </source>
</reference>
<keyword evidence="1" id="KW-0812">Transmembrane</keyword>
<feature type="transmembrane region" description="Helical" evidence="1">
    <location>
        <begin position="138"/>
        <end position="157"/>
    </location>
</feature>
<dbReference type="Proteomes" id="UP000177622">
    <property type="component" value="Unassembled WGS sequence"/>
</dbReference>
<keyword evidence="4" id="KW-1185">Reference proteome</keyword>
<feature type="transmembrane region" description="Helical" evidence="1">
    <location>
        <begin position="169"/>
        <end position="187"/>
    </location>
</feature>
<dbReference type="InterPro" id="IPR056119">
    <property type="entry name" value="DUF7702"/>
</dbReference>
<dbReference type="Pfam" id="PF24800">
    <property type="entry name" value="DUF7702"/>
    <property type="match status" value="1"/>
</dbReference>
<dbReference type="GeneID" id="34580576"/>
<evidence type="ECO:0000313" key="3">
    <source>
        <dbReference type="EMBL" id="OGE48848.1"/>
    </source>
</evidence>
<feature type="transmembrane region" description="Helical" evidence="1">
    <location>
        <begin position="32"/>
        <end position="53"/>
    </location>
</feature>
<keyword evidence="1" id="KW-1133">Transmembrane helix</keyword>
<evidence type="ECO:0000259" key="2">
    <source>
        <dbReference type="Pfam" id="PF24800"/>
    </source>
</evidence>
<keyword evidence="1" id="KW-0472">Membrane</keyword>